<sequence>MMAHGSREESRYQALLSGEGVMKALFKTIKMAAGGEGLGRVFITGVSPVAMSDLTSPGLTRLQKFDFRISMLRREFFLYGTAF</sequence>
<accession>A0A450RVC1</accession>
<dbReference type="EMBL" id="CAADEX010000004">
    <property type="protein sequence ID" value="VFJ43084.1"/>
    <property type="molecule type" value="Genomic_DNA"/>
</dbReference>
<evidence type="ECO:0000313" key="1">
    <source>
        <dbReference type="EMBL" id="VFJ43084.1"/>
    </source>
</evidence>
<dbReference type="AlphaFoldDB" id="A0A450RVC1"/>
<proteinExistence type="predicted"/>
<organism evidence="1">
    <name type="scientific">Candidatus Kentrum sp. DK</name>
    <dbReference type="NCBI Taxonomy" id="2126562"/>
    <lineage>
        <taxon>Bacteria</taxon>
        <taxon>Pseudomonadati</taxon>
        <taxon>Pseudomonadota</taxon>
        <taxon>Gammaproteobacteria</taxon>
        <taxon>Candidatus Kentrum</taxon>
    </lineage>
</organism>
<gene>
    <name evidence="1" type="ORF">BECKDK2373B_GA0170837_100465</name>
</gene>
<protein>
    <submittedName>
        <fullName evidence="1">Uncharacterized protein</fullName>
    </submittedName>
</protein>
<reference evidence="1" key="1">
    <citation type="submission" date="2019-02" db="EMBL/GenBank/DDBJ databases">
        <authorList>
            <person name="Gruber-Vodicka R. H."/>
            <person name="Seah K. B. B."/>
        </authorList>
    </citation>
    <scope>NUCLEOTIDE SEQUENCE</scope>
    <source>
        <strain evidence="1">BECK_DK47</strain>
    </source>
</reference>
<name>A0A450RVC1_9GAMM</name>